<dbReference type="HOGENOM" id="CLU_090968_1_0_6"/>
<name>A0A060H1N8_XYLFS</name>
<feature type="active site" description="Proton donor" evidence="8 9">
    <location>
        <position position="101"/>
    </location>
</feature>
<dbReference type="EMBL" id="CP006696">
    <property type="protein sequence ID" value="AIC09230.1"/>
    <property type="molecule type" value="Genomic_DNA"/>
</dbReference>
<feature type="binding site" evidence="8 10">
    <location>
        <position position="75"/>
    </location>
    <ligand>
        <name>substrate</name>
    </ligand>
</feature>
<dbReference type="Proteomes" id="UP000027215">
    <property type="component" value="Chromosome"/>
</dbReference>
<dbReference type="CDD" id="cd00466">
    <property type="entry name" value="DHQase_II"/>
    <property type="match status" value="1"/>
</dbReference>
<sequence>MAHLLLLHGPNLNLLGTREPEIYGRITLPQIDAALAERAATAGHGLSSLQSNAEHVLIERIHATREDGTAFILINPGAFTHTSVALRDALLAVALPFVEIHLSNPHTREPFRHHSYLADKALGVVCGFGVDSYRIALEGVIARLGSDV</sequence>
<dbReference type="NCBIfam" id="TIGR01088">
    <property type="entry name" value="aroQ"/>
    <property type="match status" value="1"/>
</dbReference>
<evidence type="ECO:0000256" key="3">
    <source>
        <dbReference type="ARBA" id="ARBA00004902"/>
    </source>
</evidence>
<feature type="binding site" evidence="8 10">
    <location>
        <begin position="102"/>
        <end position="103"/>
    </location>
    <ligand>
        <name>substrate</name>
    </ligand>
</feature>
<evidence type="ECO:0000256" key="4">
    <source>
        <dbReference type="ARBA" id="ARBA00011037"/>
    </source>
</evidence>
<evidence type="ECO:0000256" key="7">
    <source>
        <dbReference type="ARBA" id="ARBA00023239"/>
    </source>
</evidence>
<dbReference type="GO" id="GO:0008652">
    <property type="term" value="P:amino acid biosynthetic process"/>
    <property type="evidence" value="ECO:0007669"/>
    <property type="project" value="UniProtKB-KW"/>
</dbReference>
<protein>
    <recommendedName>
        <fullName evidence="6 8">3-dehydroquinate dehydratase</fullName>
        <shortName evidence="8">3-dehydroquinase</shortName>
        <ecNumber evidence="6 8">4.2.1.10</ecNumber>
    </recommendedName>
    <alternativeName>
        <fullName evidence="8">Type II DHQase</fullName>
    </alternativeName>
</protein>
<dbReference type="InterPro" id="IPR018509">
    <property type="entry name" value="DHquinase_II_CS"/>
</dbReference>
<dbReference type="GO" id="GO:0003855">
    <property type="term" value="F:3-dehydroquinate dehydratase activity"/>
    <property type="evidence" value="ECO:0007669"/>
    <property type="project" value="UniProtKB-UniRule"/>
</dbReference>
<accession>A0A060H1N8</accession>
<evidence type="ECO:0000313" key="12">
    <source>
        <dbReference type="EMBL" id="AIC09230.1"/>
    </source>
</evidence>
<gene>
    <name evidence="8" type="primary">aroQ</name>
    <name evidence="12" type="ORF">D934_01100</name>
</gene>
<evidence type="ECO:0000256" key="2">
    <source>
        <dbReference type="ARBA" id="ARBA00003924"/>
    </source>
</evidence>
<comment type="function">
    <text evidence="2 8">Catalyzes a trans-dehydration via an enolate intermediate.</text>
</comment>
<dbReference type="PANTHER" id="PTHR21272:SF3">
    <property type="entry name" value="CATABOLIC 3-DEHYDROQUINASE"/>
    <property type="match status" value="1"/>
</dbReference>
<evidence type="ECO:0000256" key="11">
    <source>
        <dbReference type="PIRSR" id="PIRSR001399-3"/>
    </source>
</evidence>
<reference evidence="12 13" key="1">
    <citation type="submission" date="2013-08" db="EMBL/GenBank/DDBJ databases">
        <authorList>
            <person name="Stouthamer R."/>
            <person name="Nunney L."/>
        </authorList>
    </citation>
    <scope>NUCLEOTIDE SEQUENCE [LARGE SCALE GENOMIC DNA]</scope>
    <source>
        <strain evidence="13">ann-1</strain>
    </source>
</reference>
<dbReference type="AlphaFoldDB" id="A0A060H1N8"/>
<evidence type="ECO:0000256" key="1">
    <source>
        <dbReference type="ARBA" id="ARBA00001864"/>
    </source>
</evidence>
<dbReference type="KEGG" id="xfs:D934_01100"/>
<keyword evidence="7 8" id="KW-0456">Lyase</keyword>
<dbReference type="EC" id="4.2.1.10" evidence="6 8"/>
<feature type="site" description="Transition state stabilizer" evidence="8 11">
    <location>
        <position position="18"/>
    </location>
</feature>
<dbReference type="PANTHER" id="PTHR21272">
    <property type="entry name" value="CATABOLIC 3-DEHYDROQUINASE"/>
    <property type="match status" value="1"/>
</dbReference>
<dbReference type="PIRSF" id="PIRSF001399">
    <property type="entry name" value="DHquinase_II"/>
    <property type="match status" value="1"/>
</dbReference>
<dbReference type="UniPathway" id="UPA00053">
    <property type="reaction ID" value="UER00086"/>
</dbReference>
<comment type="catalytic activity">
    <reaction evidence="1 8">
        <text>3-dehydroquinate = 3-dehydroshikimate + H2O</text>
        <dbReference type="Rhea" id="RHEA:21096"/>
        <dbReference type="ChEBI" id="CHEBI:15377"/>
        <dbReference type="ChEBI" id="CHEBI:16630"/>
        <dbReference type="ChEBI" id="CHEBI:32364"/>
        <dbReference type="EC" id="4.2.1.10"/>
    </reaction>
</comment>
<feature type="active site" description="Proton acceptor" evidence="8 9">
    <location>
        <position position="23"/>
    </location>
</feature>
<dbReference type="GO" id="GO:0009073">
    <property type="term" value="P:aromatic amino acid family biosynthetic process"/>
    <property type="evidence" value="ECO:0007669"/>
    <property type="project" value="UniProtKB-KW"/>
</dbReference>
<evidence type="ECO:0000256" key="8">
    <source>
        <dbReference type="HAMAP-Rule" id="MF_00169"/>
    </source>
</evidence>
<dbReference type="SMR" id="A0A060H1N8"/>
<evidence type="ECO:0000313" key="13">
    <source>
        <dbReference type="Proteomes" id="UP000027215"/>
    </source>
</evidence>
<evidence type="ECO:0000256" key="6">
    <source>
        <dbReference type="ARBA" id="ARBA00012060"/>
    </source>
</evidence>
<dbReference type="InterPro" id="IPR036441">
    <property type="entry name" value="DHquinase_II_sf"/>
</dbReference>
<dbReference type="InterPro" id="IPR001874">
    <property type="entry name" value="DHquinase_II"/>
</dbReference>
<dbReference type="GO" id="GO:0009423">
    <property type="term" value="P:chorismate biosynthetic process"/>
    <property type="evidence" value="ECO:0007669"/>
    <property type="project" value="UniProtKB-UniRule"/>
</dbReference>
<dbReference type="NCBIfam" id="NF003806">
    <property type="entry name" value="PRK05395.1-3"/>
    <property type="match status" value="1"/>
</dbReference>
<evidence type="ECO:0000256" key="10">
    <source>
        <dbReference type="PIRSR" id="PIRSR001399-2"/>
    </source>
</evidence>
<feature type="binding site" evidence="8 10">
    <location>
        <position position="81"/>
    </location>
    <ligand>
        <name>substrate</name>
    </ligand>
</feature>
<dbReference type="RefSeq" id="WP_004087115.1">
    <property type="nucleotide sequence ID" value="NZ_CP006696.1"/>
</dbReference>
<comment type="pathway">
    <text evidence="3 8">Metabolic intermediate biosynthesis; chorismate biosynthesis; chorismate from D-erythrose 4-phosphate and phosphoenolpyruvate: step 3/7.</text>
</comment>
<evidence type="ECO:0000256" key="9">
    <source>
        <dbReference type="PIRSR" id="PIRSR001399-1"/>
    </source>
</evidence>
<proteinExistence type="inferred from homology"/>
<dbReference type="PATRIC" id="fig|155920.8.peg.264"/>
<keyword evidence="8" id="KW-0057">Aromatic amino acid biosynthesis</keyword>
<dbReference type="HAMAP" id="MF_00169">
    <property type="entry name" value="AroQ"/>
    <property type="match status" value="1"/>
</dbReference>
<feature type="binding site" evidence="8 10">
    <location>
        <position position="88"/>
    </location>
    <ligand>
        <name>substrate</name>
    </ligand>
</feature>
<dbReference type="NCBIfam" id="NF003804">
    <property type="entry name" value="PRK05395.1-1"/>
    <property type="match status" value="1"/>
</dbReference>
<organism evidence="12 13">
    <name type="scientific">Xylella fastidiosa subsp. sandyi Ann-1</name>
    <dbReference type="NCBI Taxonomy" id="155920"/>
    <lineage>
        <taxon>Bacteria</taxon>
        <taxon>Pseudomonadati</taxon>
        <taxon>Pseudomonadota</taxon>
        <taxon>Gammaproteobacteria</taxon>
        <taxon>Lysobacterales</taxon>
        <taxon>Lysobacteraceae</taxon>
        <taxon>Xylella</taxon>
    </lineage>
</organism>
<dbReference type="SUPFAM" id="SSF52304">
    <property type="entry name" value="Type II 3-dehydroquinate dehydratase"/>
    <property type="match status" value="1"/>
</dbReference>
<comment type="subunit">
    <text evidence="5 8">Homododecamer.</text>
</comment>
<dbReference type="Gene3D" id="3.40.50.9100">
    <property type="entry name" value="Dehydroquinase, class II"/>
    <property type="match status" value="1"/>
</dbReference>
<dbReference type="GeneID" id="93903724"/>
<dbReference type="Pfam" id="PF01220">
    <property type="entry name" value="DHquinase_II"/>
    <property type="match status" value="1"/>
</dbReference>
<dbReference type="GO" id="GO:0019631">
    <property type="term" value="P:quinate catabolic process"/>
    <property type="evidence" value="ECO:0007669"/>
    <property type="project" value="TreeGrafter"/>
</dbReference>
<feature type="binding site" evidence="8 10">
    <location>
        <position position="112"/>
    </location>
    <ligand>
        <name>substrate</name>
    </ligand>
</feature>
<dbReference type="NCBIfam" id="NF003805">
    <property type="entry name" value="PRK05395.1-2"/>
    <property type="match status" value="1"/>
</dbReference>
<dbReference type="NCBIfam" id="NF003807">
    <property type="entry name" value="PRK05395.1-4"/>
    <property type="match status" value="1"/>
</dbReference>
<comment type="similarity">
    <text evidence="4 8">Belongs to the type-II 3-dehydroquinase family.</text>
</comment>
<keyword evidence="8" id="KW-0028">Amino-acid biosynthesis</keyword>
<evidence type="ECO:0000256" key="5">
    <source>
        <dbReference type="ARBA" id="ARBA00011193"/>
    </source>
</evidence>
<dbReference type="PROSITE" id="PS01029">
    <property type="entry name" value="DEHYDROQUINASE_II"/>
    <property type="match status" value="1"/>
</dbReference>